<organism evidence="1 2">
    <name type="scientific">Chaetomium tenue</name>
    <dbReference type="NCBI Taxonomy" id="1854479"/>
    <lineage>
        <taxon>Eukaryota</taxon>
        <taxon>Fungi</taxon>
        <taxon>Dikarya</taxon>
        <taxon>Ascomycota</taxon>
        <taxon>Pezizomycotina</taxon>
        <taxon>Sordariomycetes</taxon>
        <taxon>Sordariomycetidae</taxon>
        <taxon>Sordariales</taxon>
        <taxon>Chaetomiaceae</taxon>
        <taxon>Chaetomium</taxon>
    </lineage>
</organism>
<proteinExistence type="predicted"/>
<sequence length="250" mass="27008">MSNPPQPGQPQPFLFPRDYSFPPFFTRQTNLTTHHAQLTKWANLVLAYCHHHRIFKLSLSGRSGTTGTTTTDTDTTTTTTTSTTPDTSSSTNANGTRDTTALFYNRRLDRGLSHADIREVIDFLRRDGRAEYVSAPTTSSTLGLPISVEGAGAGIGAGGGGSGGGGGGDMAWIYWRTPEEWAALVEGWVESTGQRGSVLTVYELVEGDGTRGSEFHGMDQELLRKALNVLVKQGKAQVFGQEDSLGVKFF</sequence>
<reference evidence="1 2" key="1">
    <citation type="journal article" date="2021" name="Nat. Commun.">
        <title>Genetic determinants of endophytism in the Arabidopsis root mycobiome.</title>
        <authorList>
            <person name="Mesny F."/>
            <person name="Miyauchi S."/>
            <person name="Thiergart T."/>
            <person name="Pickel B."/>
            <person name="Atanasova L."/>
            <person name="Karlsson M."/>
            <person name="Huettel B."/>
            <person name="Barry K.W."/>
            <person name="Haridas S."/>
            <person name="Chen C."/>
            <person name="Bauer D."/>
            <person name="Andreopoulos W."/>
            <person name="Pangilinan J."/>
            <person name="LaButti K."/>
            <person name="Riley R."/>
            <person name="Lipzen A."/>
            <person name="Clum A."/>
            <person name="Drula E."/>
            <person name="Henrissat B."/>
            <person name="Kohler A."/>
            <person name="Grigoriev I.V."/>
            <person name="Martin F.M."/>
            <person name="Hacquard S."/>
        </authorList>
    </citation>
    <scope>NUCLEOTIDE SEQUENCE [LARGE SCALE GENOMIC DNA]</scope>
    <source>
        <strain evidence="1 2">MPI-SDFR-AT-0079</strain>
    </source>
</reference>
<evidence type="ECO:0000313" key="2">
    <source>
        <dbReference type="Proteomes" id="UP000724584"/>
    </source>
</evidence>
<accession>A0ACB7PHK3</accession>
<name>A0ACB7PHK3_9PEZI</name>
<comment type="caution">
    <text evidence="1">The sequence shown here is derived from an EMBL/GenBank/DDBJ whole genome shotgun (WGS) entry which is preliminary data.</text>
</comment>
<dbReference type="Proteomes" id="UP000724584">
    <property type="component" value="Unassembled WGS sequence"/>
</dbReference>
<keyword evidence="2" id="KW-1185">Reference proteome</keyword>
<evidence type="ECO:0000313" key="1">
    <source>
        <dbReference type="EMBL" id="KAH6640548.1"/>
    </source>
</evidence>
<dbReference type="EMBL" id="JAGIZQ010000002">
    <property type="protein sequence ID" value="KAH6640548.1"/>
    <property type="molecule type" value="Genomic_DNA"/>
</dbReference>
<protein>
    <submittedName>
        <fullName evidence="1">ESCRT-II complex subunit</fullName>
    </submittedName>
</protein>
<gene>
    <name evidence="1" type="ORF">F5144DRAFT_99187</name>
</gene>